<dbReference type="EMBL" id="GU911519">
    <property type="protein sequence ID" value="ADG36043.1"/>
    <property type="molecule type" value="Genomic_DNA"/>
</dbReference>
<dbReference type="OrthoDB" id="12783at10239"/>
<sequence length="179" mass="20430">MAKLILVEGPDNSGKTTFIQGLESLGAKVMKFPKKTSEGRFTCVTRNEVAIFETMLQYINNDQTYVLDRGGLSNIVYESVLRGKRTDVFMDDFQRFIENNQVLVVGLTRNKLEDNFADDLIAISEDQFNKIVDEFESLYKALWITPYKILEHDVYNGVIEAKPFDQVVADLKIKEFIGA</sequence>
<evidence type="ECO:0000313" key="2">
    <source>
        <dbReference type="Proteomes" id="UP000008730"/>
    </source>
</evidence>
<accession>E5E459</accession>
<gene>
    <name evidence="1" type="ORF">Acj61p078</name>
</gene>
<evidence type="ECO:0000313" key="1">
    <source>
        <dbReference type="EMBL" id="ADG36043.1"/>
    </source>
</evidence>
<keyword evidence="2" id="KW-1185">Reference proteome</keyword>
<dbReference type="InterPro" id="IPR027417">
    <property type="entry name" value="P-loop_NTPase"/>
</dbReference>
<dbReference type="Proteomes" id="UP000008730">
    <property type="component" value="Segment"/>
</dbReference>
<protein>
    <submittedName>
        <fullName evidence="1">Conserved hypothetical phage protein</fullName>
    </submittedName>
</protein>
<proteinExistence type="predicted"/>
<reference evidence="1 2" key="1">
    <citation type="journal article" date="2010" name="Virol. J.">
        <title>Genomes of the T4-related bacteriophages as windows on microbial genome evolution.</title>
        <authorList>
            <person name="Petrov V.M."/>
            <person name="Ratnayaka S."/>
            <person name="Nolan J.M."/>
            <person name="Miller E.S."/>
            <person name="Karam J.D."/>
        </authorList>
    </citation>
    <scope>NUCLEOTIDE SEQUENCE [LARGE SCALE GENOMIC DNA]</scope>
</reference>
<dbReference type="SUPFAM" id="SSF52540">
    <property type="entry name" value="P-loop containing nucleoside triphosphate hydrolases"/>
    <property type="match status" value="1"/>
</dbReference>
<dbReference type="RefSeq" id="YP_004009695.1">
    <property type="nucleotide sequence ID" value="NC_014661.1"/>
</dbReference>
<name>E5E459_9CAUD</name>
<dbReference type="KEGG" id="vg:9925969"/>
<dbReference type="GeneID" id="9925969"/>
<dbReference type="Gene3D" id="3.40.50.300">
    <property type="entry name" value="P-loop containing nucleotide triphosphate hydrolases"/>
    <property type="match status" value="1"/>
</dbReference>
<organism evidence="1 2">
    <name type="scientific">Acinetobacter phage Acj61</name>
    <dbReference type="NCBI Taxonomy" id="760732"/>
    <lineage>
        <taxon>Viruses</taxon>
        <taxon>Duplodnaviria</taxon>
        <taxon>Heunggongvirae</taxon>
        <taxon>Uroviricota</taxon>
        <taxon>Caudoviricetes</taxon>
        <taxon>Pantevenvirales</taxon>
        <taxon>Straboviridae</taxon>
        <taxon>Twarogvirinae</taxon>
        <taxon>Lasallevirus</taxon>
        <taxon>Lasallevirus Acj61</taxon>
        <taxon>Acinetobacter virus Acj61</taxon>
    </lineage>
</organism>